<reference evidence="1" key="2">
    <citation type="journal article" date="2015" name="Data Brief">
        <title>Shoot transcriptome of the giant reed, Arundo donax.</title>
        <authorList>
            <person name="Barrero R.A."/>
            <person name="Guerrero F.D."/>
            <person name="Moolhuijzen P."/>
            <person name="Goolsby J.A."/>
            <person name="Tidwell J."/>
            <person name="Bellgard S.E."/>
            <person name="Bellgard M.I."/>
        </authorList>
    </citation>
    <scope>NUCLEOTIDE SEQUENCE</scope>
    <source>
        <tissue evidence="1">Shoot tissue taken approximately 20 cm above the soil surface</tissue>
    </source>
</reference>
<protein>
    <submittedName>
        <fullName evidence="1">Uncharacterized protein</fullName>
    </submittedName>
</protein>
<organism evidence="1">
    <name type="scientific">Arundo donax</name>
    <name type="common">Giant reed</name>
    <name type="synonym">Donax arundinaceus</name>
    <dbReference type="NCBI Taxonomy" id="35708"/>
    <lineage>
        <taxon>Eukaryota</taxon>
        <taxon>Viridiplantae</taxon>
        <taxon>Streptophyta</taxon>
        <taxon>Embryophyta</taxon>
        <taxon>Tracheophyta</taxon>
        <taxon>Spermatophyta</taxon>
        <taxon>Magnoliopsida</taxon>
        <taxon>Liliopsida</taxon>
        <taxon>Poales</taxon>
        <taxon>Poaceae</taxon>
        <taxon>PACMAD clade</taxon>
        <taxon>Arundinoideae</taxon>
        <taxon>Arundineae</taxon>
        <taxon>Arundo</taxon>
    </lineage>
</organism>
<evidence type="ECO:0000313" key="1">
    <source>
        <dbReference type="EMBL" id="JAD60283.1"/>
    </source>
</evidence>
<dbReference type="EMBL" id="GBRH01237612">
    <property type="protein sequence ID" value="JAD60283.1"/>
    <property type="molecule type" value="Transcribed_RNA"/>
</dbReference>
<name>A0A0A9BDQ4_ARUDO</name>
<dbReference type="AlphaFoldDB" id="A0A0A9BDQ4"/>
<sequence length="24" mass="2787">MHMYNILLPFPQKSLANCSTMVFT</sequence>
<reference evidence="1" key="1">
    <citation type="submission" date="2014-09" db="EMBL/GenBank/DDBJ databases">
        <authorList>
            <person name="Magalhaes I.L.F."/>
            <person name="Oliveira U."/>
            <person name="Santos F.R."/>
            <person name="Vidigal T.H.D.A."/>
            <person name="Brescovit A.D."/>
            <person name="Santos A.J."/>
        </authorList>
    </citation>
    <scope>NUCLEOTIDE SEQUENCE</scope>
    <source>
        <tissue evidence="1">Shoot tissue taken approximately 20 cm above the soil surface</tissue>
    </source>
</reference>
<accession>A0A0A9BDQ4</accession>
<proteinExistence type="predicted"/>